<dbReference type="FunFam" id="3.30.830.10:FF:000008">
    <property type="entry name" value="Mitochondrial-processing peptidase subunit beta"/>
    <property type="match status" value="1"/>
</dbReference>
<dbReference type="SUPFAM" id="SSF63411">
    <property type="entry name" value="LuxS/MPP-like metallohydrolase"/>
    <property type="match status" value="2"/>
</dbReference>
<comment type="cofactor">
    <cofactor evidence="1">
        <name>Zn(2+)</name>
        <dbReference type="ChEBI" id="CHEBI:29105"/>
    </cofactor>
</comment>
<dbReference type="InterPro" id="IPR011765">
    <property type="entry name" value="Pept_M16_N"/>
</dbReference>
<gene>
    <name evidence="6" type="ORF">IRI77_26585</name>
</gene>
<sequence length="427" mass="47756">MSKLTLERDICVSTLSNGIRVITEPMPAVRSVAVGFWIGTGSRCETIEENGTSHFIEHMLFKGTPKRSAEDIAREVDAIGGHLDAFTGRELVGYNTKVLDEHMPLAFEILSDMLLNPRFDVSDIEKEKGVVLEELKMENDSPETFVHELFVSNFWKHHSLGQPILGTKKTIAGFCPENLRSYHQRYYRPENITLTAAGSLRHEDLIRVAEQYLSPLPVGGVLPDFTTPPTAAPLILKNRRSLQQVHLCLGVPMVPATHPLRFAAYTLNVILGGGMSSRLFQNIRERQGLAYSIFSELNLYRDTGLMAIYAGTSSETARKLLDGVMLELRRLKNDPLPAEELQHAKDHMKGSLMLSLESTSSRMSNLARQWMNFGKFYTLDELAESIEAVTADQVLSLAREYFNSEKIGLAMLGRLEGLTVTREDLAC</sequence>
<dbReference type="KEGG" id="pfer:IRI77_26585"/>
<dbReference type="Proteomes" id="UP000593892">
    <property type="component" value="Chromosome"/>
</dbReference>
<dbReference type="Gene3D" id="3.30.830.10">
    <property type="entry name" value="Metalloenzyme, LuxS/M16 peptidase-like"/>
    <property type="match status" value="2"/>
</dbReference>
<dbReference type="GO" id="GO:0006508">
    <property type="term" value="P:proteolysis"/>
    <property type="evidence" value="ECO:0007669"/>
    <property type="project" value="InterPro"/>
</dbReference>
<evidence type="ECO:0000313" key="7">
    <source>
        <dbReference type="Proteomes" id="UP000593892"/>
    </source>
</evidence>
<evidence type="ECO:0000256" key="3">
    <source>
        <dbReference type="RuleBase" id="RU004447"/>
    </source>
</evidence>
<protein>
    <submittedName>
        <fullName evidence="6">Insulinase family protein</fullName>
    </submittedName>
</protein>
<dbReference type="AlphaFoldDB" id="A0A7S7NNG0"/>
<evidence type="ECO:0000313" key="6">
    <source>
        <dbReference type="EMBL" id="QOY86354.1"/>
    </source>
</evidence>
<accession>A0A7S7NNG0</accession>
<evidence type="ECO:0000259" key="4">
    <source>
        <dbReference type="Pfam" id="PF00675"/>
    </source>
</evidence>
<reference evidence="6 7" key="1">
    <citation type="submission" date="2020-10" db="EMBL/GenBank/DDBJ databases">
        <title>Complete genome sequence of Paludibaculum fermentans P105T, a facultatively anaerobic acidobacterium capable of dissimilatory Fe(III) reduction.</title>
        <authorList>
            <person name="Dedysh S.N."/>
            <person name="Beletsky A.V."/>
            <person name="Kulichevskaya I.S."/>
            <person name="Mardanov A.V."/>
            <person name="Ravin N.V."/>
        </authorList>
    </citation>
    <scope>NUCLEOTIDE SEQUENCE [LARGE SCALE GENOMIC DNA]</scope>
    <source>
        <strain evidence="6 7">P105</strain>
    </source>
</reference>
<dbReference type="PANTHER" id="PTHR11851:SF49">
    <property type="entry name" value="MITOCHONDRIAL-PROCESSING PEPTIDASE SUBUNIT ALPHA"/>
    <property type="match status" value="1"/>
</dbReference>
<dbReference type="InterPro" id="IPR007863">
    <property type="entry name" value="Peptidase_M16_C"/>
</dbReference>
<dbReference type="Pfam" id="PF05193">
    <property type="entry name" value="Peptidase_M16_C"/>
    <property type="match status" value="1"/>
</dbReference>
<comment type="similarity">
    <text evidence="2 3">Belongs to the peptidase M16 family.</text>
</comment>
<dbReference type="InterPro" id="IPR050361">
    <property type="entry name" value="MPP/UQCRC_Complex"/>
</dbReference>
<feature type="domain" description="Peptidase M16 C-terminal" evidence="5">
    <location>
        <begin position="177"/>
        <end position="346"/>
    </location>
</feature>
<dbReference type="GO" id="GO:0046872">
    <property type="term" value="F:metal ion binding"/>
    <property type="evidence" value="ECO:0007669"/>
    <property type="project" value="InterPro"/>
</dbReference>
<keyword evidence="7" id="KW-1185">Reference proteome</keyword>
<evidence type="ECO:0000256" key="1">
    <source>
        <dbReference type="ARBA" id="ARBA00001947"/>
    </source>
</evidence>
<dbReference type="InterPro" id="IPR001431">
    <property type="entry name" value="Pept_M16_Zn_BS"/>
</dbReference>
<evidence type="ECO:0000259" key="5">
    <source>
        <dbReference type="Pfam" id="PF05193"/>
    </source>
</evidence>
<evidence type="ECO:0000256" key="2">
    <source>
        <dbReference type="ARBA" id="ARBA00007261"/>
    </source>
</evidence>
<dbReference type="PROSITE" id="PS00143">
    <property type="entry name" value="INSULINASE"/>
    <property type="match status" value="1"/>
</dbReference>
<dbReference type="PANTHER" id="PTHR11851">
    <property type="entry name" value="METALLOPROTEASE"/>
    <property type="match status" value="1"/>
</dbReference>
<dbReference type="InterPro" id="IPR011249">
    <property type="entry name" value="Metalloenz_LuxS/M16"/>
</dbReference>
<dbReference type="EMBL" id="CP063849">
    <property type="protein sequence ID" value="QOY86354.1"/>
    <property type="molecule type" value="Genomic_DNA"/>
</dbReference>
<name>A0A7S7NNG0_PALFE</name>
<dbReference type="Pfam" id="PF00675">
    <property type="entry name" value="Peptidase_M16"/>
    <property type="match status" value="1"/>
</dbReference>
<dbReference type="RefSeq" id="WP_194448023.1">
    <property type="nucleotide sequence ID" value="NZ_CP063849.1"/>
</dbReference>
<organism evidence="6 7">
    <name type="scientific">Paludibaculum fermentans</name>
    <dbReference type="NCBI Taxonomy" id="1473598"/>
    <lineage>
        <taxon>Bacteria</taxon>
        <taxon>Pseudomonadati</taxon>
        <taxon>Acidobacteriota</taxon>
        <taxon>Terriglobia</taxon>
        <taxon>Bryobacterales</taxon>
        <taxon>Bryobacteraceae</taxon>
        <taxon>Paludibaculum</taxon>
    </lineage>
</organism>
<dbReference type="GO" id="GO:0004222">
    <property type="term" value="F:metalloendopeptidase activity"/>
    <property type="evidence" value="ECO:0007669"/>
    <property type="project" value="InterPro"/>
</dbReference>
<feature type="domain" description="Peptidase M16 N-terminal" evidence="4">
    <location>
        <begin position="20"/>
        <end position="168"/>
    </location>
</feature>
<proteinExistence type="inferred from homology"/>